<dbReference type="Proteomes" id="UP000009224">
    <property type="component" value="Chromosome"/>
</dbReference>
<dbReference type="InterPro" id="IPR041036">
    <property type="entry name" value="GH5_C"/>
</dbReference>
<name>F5YVG4_MYCSD</name>
<dbReference type="AlphaFoldDB" id="F5YVG4"/>
<dbReference type="Gene3D" id="2.60.40.1180">
    <property type="entry name" value="Golgi alpha-mannosidase II"/>
    <property type="match status" value="1"/>
</dbReference>
<sequence length="83" mass="8411">MSSDPPTTTGTFQFSYSTERADGLGSFDGGSTTTISTPVVEYPNGYQVSVTGGHVVPEPNAAVLTIASNDGADTVTVTVRPAG</sequence>
<dbReference type="HOGENOM" id="CLU_2538979_0_0_11"/>
<dbReference type="RefSeq" id="WP_013829315.1">
    <property type="nucleotide sequence ID" value="NC_015576.1"/>
</dbReference>
<organism evidence="2 3">
    <name type="scientific">Mycolicibacter sinensis (strain JDM601)</name>
    <name type="common">Mycobacterium sinense</name>
    <dbReference type="NCBI Taxonomy" id="875328"/>
    <lineage>
        <taxon>Bacteria</taxon>
        <taxon>Bacillati</taxon>
        <taxon>Actinomycetota</taxon>
        <taxon>Actinomycetes</taxon>
        <taxon>Mycobacteriales</taxon>
        <taxon>Mycobacteriaceae</taxon>
        <taxon>Mycolicibacter</taxon>
    </lineage>
</organism>
<evidence type="ECO:0000259" key="1">
    <source>
        <dbReference type="Pfam" id="PF18564"/>
    </source>
</evidence>
<dbReference type="Pfam" id="PF18564">
    <property type="entry name" value="Glyco_hydro_5_C"/>
    <property type="match status" value="1"/>
</dbReference>
<dbReference type="STRING" id="875328.JDM601_2385"/>
<evidence type="ECO:0000313" key="3">
    <source>
        <dbReference type="Proteomes" id="UP000009224"/>
    </source>
</evidence>
<proteinExistence type="predicted"/>
<dbReference type="EMBL" id="CP002329">
    <property type="protein sequence ID" value="AEF36385.1"/>
    <property type="molecule type" value="Genomic_DNA"/>
</dbReference>
<feature type="domain" description="Glycoside hydrolase family 5 C-terminal" evidence="1">
    <location>
        <begin position="8"/>
        <end position="79"/>
    </location>
</feature>
<dbReference type="InterPro" id="IPR013780">
    <property type="entry name" value="Glyco_hydro_b"/>
</dbReference>
<accession>F5YVG4</accession>
<reference evidence="2 3" key="1">
    <citation type="journal article" date="2011" name="J. Bacteriol.">
        <title>Complete genome sequence of a novel clinical isolate, the nontuberculous Mycobacterium strain JDM601.</title>
        <authorList>
            <person name="Zhang Z.Y."/>
            <person name="Sun Z.Q."/>
            <person name="Wang Z.L."/>
            <person name="Wen Z.L."/>
            <person name="Sun Q.W."/>
            <person name="Zhu Z.Q."/>
            <person name="Song Y.Z."/>
            <person name="Zhao J.W."/>
            <person name="Wang H.H."/>
            <person name="Zhang S.L."/>
            <person name="Guo X.K."/>
        </authorList>
    </citation>
    <scope>NUCLEOTIDE SEQUENCE [LARGE SCALE GENOMIC DNA]</scope>
    <source>
        <strain evidence="2 3">JDM601</strain>
    </source>
</reference>
<evidence type="ECO:0000313" key="2">
    <source>
        <dbReference type="EMBL" id="AEF36385.1"/>
    </source>
</evidence>
<gene>
    <name evidence="2" type="ordered locus">JDM601_2385</name>
</gene>
<dbReference type="KEGG" id="mjd:JDM601_2385"/>
<keyword evidence="3" id="KW-1185">Reference proteome</keyword>
<protein>
    <submittedName>
        <fullName evidence="2">Endoglycoceramidase</fullName>
    </submittedName>
</protein>